<gene>
    <name evidence="2" type="ORF">BT67DRAFT_265598</name>
</gene>
<evidence type="ECO:0000256" key="1">
    <source>
        <dbReference type="SAM" id="MobiDB-lite"/>
    </source>
</evidence>
<evidence type="ECO:0000313" key="3">
    <source>
        <dbReference type="Proteomes" id="UP001304895"/>
    </source>
</evidence>
<sequence>MAFLAGAPHGGFFVSGKRPAETARKYPNPHSSVGPTLIYLQRTLTGAWAMCICACTVGPCFLLVADSGQSDVETAFDQAENTSDTGSHPPWPAENRQFPLFWNVVSCVCHVAIIRPAPEWLQRLGRPYHARFPLITMASRQSTHRQSTDIGAGNPGPQRFSENGPHLSQHQQRQDIAESKRSMQIPLWPGYMYGYPPIAFDAFRIRAQDRNGSVDCLVVGRIRFGDPNLPFSTRPKSPNQHGIRKEHGDGAVAALQNRVLARSQGAPFFFWDSLVKLGHGPAEPVARANMAAWAFPDIVR</sequence>
<comment type="caution">
    <text evidence="2">The sequence shown here is derived from an EMBL/GenBank/DDBJ whole genome shotgun (WGS) entry which is preliminary data.</text>
</comment>
<dbReference type="AlphaFoldDB" id="A0AAN6ZF07"/>
<protein>
    <submittedName>
        <fullName evidence="2">Uncharacterized protein</fullName>
    </submittedName>
</protein>
<keyword evidence="3" id="KW-1185">Reference proteome</keyword>
<accession>A0AAN6ZF07</accession>
<name>A0AAN6ZF07_9PEZI</name>
<reference evidence="2" key="1">
    <citation type="journal article" date="2023" name="Mol. Phylogenet. Evol.">
        <title>Genome-scale phylogeny and comparative genomics of the fungal order Sordariales.</title>
        <authorList>
            <person name="Hensen N."/>
            <person name="Bonometti L."/>
            <person name="Westerberg I."/>
            <person name="Brannstrom I.O."/>
            <person name="Guillou S."/>
            <person name="Cros-Aarteil S."/>
            <person name="Calhoun S."/>
            <person name="Haridas S."/>
            <person name="Kuo A."/>
            <person name="Mondo S."/>
            <person name="Pangilinan J."/>
            <person name="Riley R."/>
            <person name="LaButti K."/>
            <person name="Andreopoulos B."/>
            <person name="Lipzen A."/>
            <person name="Chen C."/>
            <person name="Yan M."/>
            <person name="Daum C."/>
            <person name="Ng V."/>
            <person name="Clum A."/>
            <person name="Steindorff A."/>
            <person name="Ohm R.A."/>
            <person name="Martin F."/>
            <person name="Silar P."/>
            <person name="Natvig D.O."/>
            <person name="Lalanne C."/>
            <person name="Gautier V."/>
            <person name="Ament-Velasquez S.L."/>
            <person name="Kruys A."/>
            <person name="Hutchinson M.I."/>
            <person name="Powell A.J."/>
            <person name="Barry K."/>
            <person name="Miller A.N."/>
            <person name="Grigoriev I.V."/>
            <person name="Debuchy R."/>
            <person name="Gladieux P."/>
            <person name="Hiltunen Thoren M."/>
            <person name="Johannesson H."/>
        </authorList>
    </citation>
    <scope>NUCLEOTIDE SEQUENCE</scope>
    <source>
        <strain evidence="2">CBS 123565</strain>
    </source>
</reference>
<dbReference type="Proteomes" id="UP001304895">
    <property type="component" value="Unassembled WGS sequence"/>
</dbReference>
<organism evidence="2 3">
    <name type="scientific">Trichocladium antarcticum</name>
    <dbReference type="NCBI Taxonomy" id="1450529"/>
    <lineage>
        <taxon>Eukaryota</taxon>
        <taxon>Fungi</taxon>
        <taxon>Dikarya</taxon>
        <taxon>Ascomycota</taxon>
        <taxon>Pezizomycotina</taxon>
        <taxon>Sordariomycetes</taxon>
        <taxon>Sordariomycetidae</taxon>
        <taxon>Sordariales</taxon>
        <taxon>Chaetomiaceae</taxon>
        <taxon>Trichocladium</taxon>
    </lineage>
</organism>
<dbReference type="EMBL" id="MU853405">
    <property type="protein sequence ID" value="KAK4135952.1"/>
    <property type="molecule type" value="Genomic_DNA"/>
</dbReference>
<reference evidence="2" key="2">
    <citation type="submission" date="2023-05" db="EMBL/GenBank/DDBJ databases">
        <authorList>
            <consortium name="Lawrence Berkeley National Laboratory"/>
            <person name="Steindorff A."/>
            <person name="Hensen N."/>
            <person name="Bonometti L."/>
            <person name="Westerberg I."/>
            <person name="Brannstrom I.O."/>
            <person name="Guillou S."/>
            <person name="Cros-Aarteil S."/>
            <person name="Calhoun S."/>
            <person name="Haridas S."/>
            <person name="Kuo A."/>
            <person name="Mondo S."/>
            <person name="Pangilinan J."/>
            <person name="Riley R."/>
            <person name="Labutti K."/>
            <person name="Andreopoulos B."/>
            <person name="Lipzen A."/>
            <person name="Chen C."/>
            <person name="Yanf M."/>
            <person name="Daum C."/>
            <person name="Ng V."/>
            <person name="Clum A."/>
            <person name="Ohm R."/>
            <person name="Martin F."/>
            <person name="Silar P."/>
            <person name="Natvig D."/>
            <person name="Lalanne C."/>
            <person name="Gautier V."/>
            <person name="Ament-Velasquez S.L."/>
            <person name="Kruys A."/>
            <person name="Hutchinson M.I."/>
            <person name="Powell A.J."/>
            <person name="Barry K."/>
            <person name="Miller A.N."/>
            <person name="Grigoriev I.V."/>
            <person name="Debuchy R."/>
            <person name="Gladieux P."/>
            <person name="Thoren M.H."/>
            <person name="Johannesson H."/>
        </authorList>
    </citation>
    <scope>NUCLEOTIDE SEQUENCE</scope>
    <source>
        <strain evidence="2">CBS 123565</strain>
    </source>
</reference>
<feature type="region of interest" description="Disordered" evidence="1">
    <location>
        <begin position="141"/>
        <end position="179"/>
    </location>
</feature>
<evidence type="ECO:0000313" key="2">
    <source>
        <dbReference type="EMBL" id="KAK4135952.1"/>
    </source>
</evidence>
<proteinExistence type="predicted"/>